<keyword evidence="2" id="KW-0012">Acyltransferase</keyword>
<evidence type="ECO:0000259" key="3">
    <source>
        <dbReference type="PROSITE" id="PS51186"/>
    </source>
</evidence>
<organism evidence="4 5">
    <name type="scientific">Nitrospirillum iridis</name>
    <dbReference type="NCBI Taxonomy" id="765888"/>
    <lineage>
        <taxon>Bacteria</taxon>
        <taxon>Pseudomonadati</taxon>
        <taxon>Pseudomonadota</taxon>
        <taxon>Alphaproteobacteria</taxon>
        <taxon>Rhodospirillales</taxon>
        <taxon>Azospirillaceae</taxon>
        <taxon>Nitrospirillum</taxon>
    </lineage>
</organism>
<keyword evidence="4" id="KW-0687">Ribonucleoprotein</keyword>
<comment type="caution">
    <text evidence="4">The sequence shown here is derived from an EMBL/GenBank/DDBJ whole genome shotgun (WGS) entry which is preliminary data.</text>
</comment>
<dbReference type="InterPro" id="IPR050680">
    <property type="entry name" value="YpeA/RimI_acetyltransf"/>
</dbReference>
<dbReference type="GO" id="GO:0005840">
    <property type="term" value="C:ribosome"/>
    <property type="evidence" value="ECO:0007669"/>
    <property type="project" value="UniProtKB-KW"/>
</dbReference>
<dbReference type="SUPFAM" id="SSF55729">
    <property type="entry name" value="Acyl-CoA N-acyltransferases (Nat)"/>
    <property type="match status" value="1"/>
</dbReference>
<dbReference type="PANTHER" id="PTHR43420">
    <property type="entry name" value="ACETYLTRANSFERASE"/>
    <property type="match status" value="1"/>
</dbReference>
<dbReference type="AlphaFoldDB" id="A0A7X0AWY2"/>
<dbReference type="Gene3D" id="3.40.630.30">
    <property type="match status" value="1"/>
</dbReference>
<feature type="domain" description="N-acetyltransferase" evidence="3">
    <location>
        <begin position="10"/>
        <end position="157"/>
    </location>
</feature>
<dbReference type="Proteomes" id="UP000539175">
    <property type="component" value="Unassembled WGS sequence"/>
</dbReference>
<name>A0A7X0AWY2_9PROT</name>
<accession>A0A7X0AWY2</accession>
<evidence type="ECO:0000313" key="5">
    <source>
        <dbReference type="Proteomes" id="UP000539175"/>
    </source>
</evidence>
<dbReference type="InterPro" id="IPR000182">
    <property type="entry name" value="GNAT_dom"/>
</dbReference>
<dbReference type="Pfam" id="PF00583">
    <property type="entry name" value="Acetyltransf_1"/>
    <property type="match status" value="1"/>
</dbReference>
<keyword evidence="1" id="KW-0808">Transferase</keyword>
<evidence type="ECO:0000256" key="1">
    <source>
        <dbReference type="ARBA" id="ARBA00022679"/>
    </source>
</evidence>
<dbReference type="PROSITE" id="PS51186">
    <property type="entry name" value="GNAT"/>
    <property type="match status" value="1"/>
</dbReference>
<proteinExistence type="predicted"/>
<dbReference type="RefSeq" id="WP_184800114.1">
    <property type="nucleotide sequence ID" value="NZ_JACIIZ010000005.1"/>
</dbReference>
<dbReference type="InterPro" id="IPR016181">
    <property type="entry name" value="Acyl_CoA_acyltransferase"/>
</dbReference>
<evidence type="ECO:0000313" key="4">
    <source>
        <dbReference type="EMBL" id="MBB6251540.1"/>
    </source>
</evidence>
<gene>
    <name evidence="4" type="ORF">FHS74_002091</name>
</gene>
<dbReference type="CDD" id="cd04301">
    <property type="entry name" value="NAT_SF"/>
    <property type="match status" value="1"/>
</dbReference>
<reference evidence="4 5" key="1">
    <citation type="submission" date="2020-08" db="EMBL/GenBank/DDBJ databases">
        <title>Genomic Encyclopedia of Type Strains, Phase IV (KMG-IV): sequencing the most valuable type-strain genomes for metagenomic binning, comparative biology and taxonomic classification.</title>
        <authorList>
            <person name="Goeker M."/>
        </authorList>
    </citation>
    <scope>NUCLEOTIDE SEQUENCE [LARGE SCALE GENOMIC DNA]</scope>
    <source>
        <strain evidence="4 5">DSM 22198</strain>
    </source>
</reference>
<dbReference type="GO" id="GO:0016747">
    <property type="term" value="F:acyltransferase activity, transferring groups other than amino-acyl groups"/>
    <property type="evidence" value="ECO:0007669"/>
    <property type="project" value="InterPro"/>
</dbReference>
<sequence length="161" mass="18117">MTTPPTPRLSSPRPATLADLDALLMLETICFQFNRMGRRSYRRLLERPSAHVLVIDGPDEQLAASAVLLSRRGTRGLRLYSLATHPDQRGRGLAKAMMHAALDHVRATGHQWLSLEVHPENNAARALYYGLGFHQTSVEEDYYADGSCAFRLRRYVDEEPA</sequence>
<keyword evidence="4" id="KW-0689">Ribosomal protein</keyword>
<protein>
    <submittedName>
        <fullName evidence="4">Ribosomal protein S18 acetylase RimI-like enzyme</fullName>
    </submittedName>
</protein>
<dbReference type="EMBL" id="JACIIZ010000005">
    <property type="protein sequence ID" value="MBB6251540.1"/>
    <property type="molecule type" value="Genomic_DNA"/>
</dbReference>
<evidence type="ECO:0000256" key="2">
    <source>
        <dbReference type="ARBA" id="ARBA00023315"/>
    </source>
</evidence>
<keyword evidence="5" id="KW-1185">Reference proteome</keyword>